<organism evidence="2 3">
    <name type="scientific">Phanerochaete sordida</name>
    <dbReference type="NCBI Taxonomy" id="48140"/>
    <lineage>
        <taxon>Eukaryota</taxon>
        <taxon>Fungi</taxon>
        <taxon>Dikarya</taxon>
        <taxon>Basidiomycota</taxon>
        <taxon>Agaricomycotina</taxon>
        <taxon>Agaricomycetes</taxon>
        <taxon>Polyporales</taxon>
        <taxon>Phanerochaetaceae</taxon>
        <taxon>Phanerochaete</taxon>
    </lineage>
</organism>
<accession>A0A9P3GP17</accession>
<dbReference type="EMBL" id="BPQB01000088">
    <property type="protein sequence ID" value="GJE98468.1"/>
    <property type="molecule type" value="Genomic_DNA"/>
</dbReference>
<dbReference type="AlphaFoldDB" id="A0A9P3GP17"/>
<proteinExistence type="predicted"/>
<gene>
    <name evidence="2" type="ORF">PsYK624_147000</name>
</gene>
<feature type="region of interest" description="Disordered" evidence="1">
    <location>
        <begin position="7"/>
        <end position="44"/>
    </location>
</feature>
<feature type="region of interest" description="Disordered" evidence="1">
    <location>
        <begin position="163"/>
        <end position="183"/>
    </location>
</feature>
<evidence type="ECO:0000313" key="2">
    <source>
        <dbReference type="EMBL" id="GJE98468.1"/>
    </source>
</evidence>
<comment type="caution">
    <text evidence="2">The sequence shown here is derived from an EMBL/GenBank/DDBJ whole genome shotgun (WGS) entry which is preliminary data.</text>
</comment>
<protein>
    <submittedName>
        <fullName evidence="2">Uncharacterized protein</fullName>
    </submittedName>
</protein>
<reference evidence="2 3" key="1">
    <citation type="submission" date="2021-08" db="EMBL/GenBank/DDBJ databases">
        <title>Draft Genome Sequence of Phanerochaete sordida strain YK-624.</title>
        <authorList>
            <person name="Mori T."/>
            <person name="Dohra H."/>
            <person name="Suzuki T."/>
            <person name="Kawagishi H."/>
            <person name="Hirai H."/>
        </authorList>
    </citation>
    <scope>NUCLEOTIDE SEQUENCE [LARGE SCALE GENOMIC DNA]</scope>
    <source>
        <strain evidence="2 3">YK-624</strain>
    </source>
</reference>
<dbReference type="OrthoDB" id="4456959at2759"/>
<feature type="compositionally biased region" description="Low complexity" evidence="1">
    <location>
        <begin position="27"/>
        <end position="42"/>
    </location>
</feature>
<evidence type="ECO:0000313" key="3">
    <source>
        <dbReference type="Proteomes" id="UP000703269"/>
    </source>
</evidence>
<evidence type="ECO:0000256" key="1">
    <source>
        <dbReference type="SAM" id="MobiDB-lite"/>
    </source>
</evidence>
<sequence>MKSEYLRAAGAAEGSTTHDMDWDSSQSPLEAHSPHSAPSSAGEHADCEAQPALLPCGCPNYGAHHLLAHALPPTAFVFPHAALLRSLLGTYFDVQHTYMPVLRRPALERGLAAGCHTTYENFGALVLLVCVLGARWATDRTVLLGVGDATGRASRELRPHAAGALGSGSVQDDFWRKGEDDEE</sequence>
<feature type="compositionally biased region" description="Basic and acidic residues" evidence="1">
    <location>
        <begin position="173"/>
        <end position="183"/>
    </location>
</feature>
<dbReference type="Proteomes" id="UP000703269">
    <property type="component" value="Unassembled WGS sequence"/>
</dbReference>
<name>A0A9P3GP17_9APHY</name>
<keyword evidence="3" id="KW-1185">Reference proteome</keyword>